<keyword evidence="1" id="KW-0732">Signal</keyword>
<feature type="chain" id="PRO_5045922128" description="PEP-CTERM protein-sorting domain-containing protein" evidence="1">
    <location>
        <begin position="26"/>
        <end position="252"/>
    </location>
</feature>
<dbReference type="RefSeq" id="WP_256615408.1">
    <property type="nucleotide sequence ID" value="NZ_JANIBK010000050.1"/>
</dbReference>
<dbReference type="PROSITE" id="PS51257">
    <property type="entry name" value="PROKAR_LIPOPROTEIN"/>
    <property type="match status" value="1"/>
</dbReference>
<reference evidence="2 3" key="1">
    <citation type="submission" date="2022-07" db="EMBL/GenBank/DDBJ databases">
        <title>Methylomonas rivi sp. nov., Methylomonas rosea sp. nov., Methylomonas aureus sp. nov. and Methylomonas subterranea sp. nov., four novel methanotrophs isolated from a freshwater creek and the deep terrestrial subsurface.</title>
        <authorList>
            <person name="Abin C."/>
            <person name="Sankaranarayanan K."/>
            <person name="Garner C."/>
            <person name="Sindelar R."/>
            <person name="Kotary K."/>
            <person name="Garner R."/>
            <person name="Barclay S."/>
            <person name="Lawson P."/>
            <person name="Krumholz L."/>
        </authorList>
    </citation>
    <scope>NUCLEOTIDE SEQUENCE [LARGE SCALE GENOMIC DNA]</scope>
    <source>
        <strain evidence="2 3">WSC-6</strain>
    </source>
</reference>
<comment type="caution">
    <text evidence="2">The sequence shown here is derived from an EMBL/GenBank/DDBJ whole genome shotgun (WGS) entry which is preliminary data.</text>
</comment>
<keyword evidence="3" id="KW-1185">Reference proteome</keyword>
<dbReference type="Proteomes" id="UP001524586">
    <property type="component" value="Unassembled WGS sequence"/>
</dbReference>
<sequence length="252" mass="27399">MVRLKQTVTMALLAACIGFADASHAAIQETVTYGFDFEVTSDTYRQTLSGALFTKGTHGSGTTTFMFQPVSVGETIVSEVNASYIAPFTVDITFDGNSLRLIDSSVIGLYDRRGIIVQDIPSSDVTYDTVLFEGFSGPVEINDEFGTPVTRQLHTQIGLFALSNTITDYALSESNLQKILSSLIDTSFNIKVNGGVNGQVNGVISNFRMVPNTVVPAPETWILMVTGFTFFRVLRWKRTSANPVKPGRVGTI</sequence>
<organism evidence="2 3">
    <name type="scientific">Methylomonas rivi</name>
    <dbReference type="NCBI Taxonomy" id="2952226"/>
    <lineage>
        <taxon>Bacteria</taxon>
        <taxon>Pseudomonadati</taxon>
        <taxon>Pseudomonadota</taxon>
        <taxon>Gammaproteobacteria</taxon>
        <taxon>Methylococcales</taxon>
        <taxon>Methylococcaceae</taxon>
        <taxon>Methylomonas</taxon>
    </lineage>
</organism>
<proteinExistence type="predicted"/>
<protein>
    <recommendedName>
        <fullName evidence="4">PEP-CTERM protein-sorting domain-containing protein</fullName>
    </recommendedName>
</protein>
<gene>
    <name evidence="2" type="ORF">NP596_11040</name>
</gene>
<feature type="signal peptide" evidence="1">
    <location>
        <begin position="1"/>
        <end position="25"/>
    </location>
</feature>
<evidence type="ECO:0000313" key="2">
    <source>
        <dbReference type="EMBL" id="MCQ8128992.1"/>
    </source>
</evidence>
<evidence type="ECO:0000256" key="1">
    <source>
        <dbReference type="SAM" id="SignalP"/>
    </source>
</evidence>
<evidence type="ECO:0000313" key="3">
    <source>
        <dbReference type="Proteomes" id="UP001524586"/>
    </source>
</evidence>
<name>A0ABT1U559_9GAMM</name>
<evidence type="ECO:0008006" key="4">
    <source>
        <dbReference type="Google" id="ProtNLM"/>
    </source>
</evidence>
<dbReference type="EMBL" id="JANIBK010000050">
    <property type="protein sequence ID" value="MCQ8128992.1"/>
    <property type="molecule type" value="Genomic_DNA"/>
</dbReference>
<accession>A0ABT1U559</accession>